<dbReference type="PANTHER" id="PTHR38038:SF1">
    <property type="entry name" value="PENICILLIN-BINDING PROTEIN ACTIVATOR LPOA"/>
    <property type="match status" value="1"/>
</dbReference>
<protein>
    <submittedName>
        <fullName evidence="3">LppC putative lipoprotein</fullName>
    </submittedName>
</protein>
<dbReference type="GO" id="GO:0030234">
    <property type="term" value="F:enzyme regulator activity"/>
    <property type="evidence" value="ECO:0007669"/>
    <property type="project" value="TreeGrafter"/>
</dbReference>
<dbReference type="PANTHER" id="PTHR38038">
    <property type="entry name" value="PENICILLIN-BINDING PROTEIN ACTIVATOR LPOA"/>
    <property type="match status" value="1"/>
</dbReference>
<dbReference type="SUPFAM" id="SSF53822">
    <property type="entry name" value="Periplasmic binding protein-like I"/>
    <property type="match status" value="1"/>
</dbReference>
<keyword evidence="4" id="KW-1185">Reference proteome</keyword>
<evidence type="ECO:0000313" key="4">
    <source>
        <dbReference type="Proteomes" id="UP000030302"/>
    </source>
</evidence>
<feature type="chain" id="PRO_5001974185" evidence="2">
    <location>
        <begin position="26"/>
        <end position="383"/>
    </location>
</feature>
<dbReference type="InterPro" id="IPR007443">
    <property type="entry name" value="LpoA"/>
</dbReference>
<dbReference type="Proteomes" id="UP000030302">
    <property type="component" value="Chromosome"/>
</dbReference>
<dbReference type="GO" id="GO:0031241">
    <property type="term" value="C:periplasmic side of cell outer membrane"/>
    <property type="evidence" value="ECO:0007669"/>
    <property type="project" value="TreeGrafter"/>
</dbReference>
<keyword evidence="1" id="KW-0472">Membrane</keyword>
<dbReference type="Pfam" id="PF04348">
    <property type="entry name" value="LppC"/>
    <property type="match status" value="1"/>
</dbReference>
<dbReference type="OrthoDB" id="9152130at2"/>
<organism evidence="3 4">
    <name type="scientific">Collimonas arenae</name>
    <dbReference type="NCBI Taxonomy" id="279058"/>
    <lineage>
        <taxon>Bacteria</taxon>
        <taxon>Pseudomonadati</taxon>
        <taxon>Pseudomonadota</taxon>
        <taxon>Betaproteobacteria</taxon>
        <taxon>Burkholderiales</taxon>
        <taxon>Oxalobacteraceae</taxon>
        <taxon>Collimonas</taxon>
    </lineage>
</organism>
<dbReference type="HOGENOM" id="CLU_026091_0_0_4"/>
<proteinExistence type="predicted"/>
<accession>A0A0A1FH58</accession>
<keyword evidence="2" id="KW-0732">Signal</keyword>
<dbReference type="AlphaFoldDB" id="A0A0A1FH58"/>
<evidence type="ECO:0000256" key="1">
    <source>
        <dbReference type="ARBA" id="ARBA00023136"/>
    </source>
</evidence>
<evidence type="ECO:0000256" key="2">
    <source>
        <dbReference type="SAM" id="SignalP"/>
    </source>
</evidence>
<dbReference type="EMBL" id="CP009962">
    <property type="protein sequence ID" value="AIY43906.1"/>
    <property type="molecule type" value="Genomic_DNA"/>
</dbReference>
<name>A0A0A1FH58_9BURK</name>
<dbReference type="KEGG" id="care:LT85_4748"/>
<gene>
    <name evidence="3" type="primary">lppC</name>
    <name evidence="3" type="ORF">LT85_4748</name>
</gene>
<sequence length="383" mass="40699">MLYKWAKLALAAGILLNGLCPPALANTTTGDAANADADGNTIPLASIALLLPLRSSPLGAAADAVRSGFLNAYERDKSGLAVTVIEAADTPSDMLAAYNAASKKYDILVGPLSRTGLTAIIQNGKVEKPTIALTQPDFSGGKDAVLPTQLLPIGLSIEAEARQVANWVGTDYAPGKVLVLSTSTAWQKRVASAFAQQIQGSGLHAEVVTLSLENGVFNVDALTQLQQRVEGEMPRLLFAALNADQTKQIRIAIGDQTPIFGISQLNPLTLGDSNPDHQIPELNGVRLVDIPWQVQPDNPAVMIYPRHEVAADQRRNADMERLYALGIDAFRIAHEVAARNTVFQIDGVTGKLNVNFGAGTPGFERVEPTAAYQNGIVMPLDIP</sequence>
<reference evidence="4" key="1">
    <citation type="journal article" date="2014" name="Soil Biol. Biochem.">
        <title>Structure and function of bacterial communities in ageing soils: Insights from the Mendocino ecological staircase.</title>
        <authorList>
            <person name="Uroz S."/>
            <person name="Tech J.J."/>
            <person name="Sawaya N.A."/>
            <person name="Frey-Klett P."/>
            <person name="Leveau J.H.J."/>
        </authorList>
    </citation>
    <scope>NUCLEOTIDE SEQUENCE [LARGE SCALE GENOMIC DNA]</scope>
    <source>
        <strain evidence="4">Cal35</strain>
    </source>
</reference>
<dbReference type="Gene3D" id="3.40.50.2300">
    <property type="match status" value="2"/>
</dbReference>
<dbReference type="STRING" id="279058.LT85_4748"/>
<dbReference type="GO" id="GO:0009252">
    <property type="term" value="P:peptidoglycan biosynthetic process"/>
    <property type="evidence" value="ECO:0007669"/>
    <property type="project" value="TreeGrafter"/>
</dbReference>
<evidence type="ECO:0000313" key="3">
    <source>
        <dbReference type="EMBL" id="AIY43906.1"/>
    </source>
</evidence>
<keyword evidence="3" id="KW-0449">Lipoprotein</keyword>
<dbReference type="RefSeq" id="WP_038493879.1">
    <property type="nucleotide sequence ID" value="NZ_CP009962.1"/>
</dbReference>
<feature type="signal peptide" evidence="2">
    <location>
        <begin position="1"/>
        <end position="25"/>
    </location>
</feature>
<dbReference type="InterPro" id="IPR028082">
    <property type="entry name" value="Peripla_BP_I"/>
</dbReference>